<reference evidence="4 5" key="1">
    <citation type="submission" date="2018-12" db="EMBL/GenBank/DDBJ databases">
        <authorList>
            <person name="Tiukova I."/>
            <person name="Dainat J."/>
        </authorList>
    </citation>
    <scope>NUCLEOTIDE SEQUENCE [LARGE SCALE GENOMIC DNA]</scope>
</reference>
<accession>A0A448YHH3</accession>
<feature type="compositionally biased region" description="Acidic residues" evidence="1">
    <location>
        <begin position="291"/>
        <end position="309"/>
    </location>
</feature>
<gene>
    <name evidence="4" type="ORF">BRENAR_LOCUS1091</name>
</gene>
<dbReference type="EMBL" id="CAACVR010000003">
    <property type="protein sequence ID" value="VEU20356.1"/>
    <property type="molecule type" value="Genomic_DNA"/>
</dbReference>
<keyword evidence="5" id="KW-1185">Reference proteome</keyword>
<feature type="compositionally biased region" description="Basic and acidic residues" evidence="1">
    <location>
        <begin position="362"/>
        <end position="372"/>
    </location>
</feature>
<evidence type="ECO:0000313" key="4">
    <source>
        <dbReference type="EMBL" id="VEU20356.1"/>
    </source>
</evidence>
<dbReference type="AlphaFoldDB" id="A0A448YHH3"/>
<dbReference type="InParanoid" id="A0A448YHH3"/>
<proteinExistence type="predicted"/>
<sequence>MVSIPNAYYYPFLAARGDSSSSTSSSCVTCSGAPKCPVCGNDEQCAMTTQTCAKCPTTYCTKMTTSLGTDDPKGSSLTSAKIGGIAAGASVFALILMSLLSFYIYKKWWLKRHPRKIYDEEDEEDEDNDSEHPWKEGQDPRRMSQASFATTAASSVLTKASNVLNVAYIPGVKIRAGKARSPTSPKPSSIYSKETYLSGLEDASFHAGQVASKGSAPQLVSITEDSYDFDGEEKGGKEAINPIIEEEEEEEEEDNGNGNEKGAVVRDRSAKGTGFAPLILKPTAKPLESDSGSETESDSEDSDSDEENIELITAQLKQKNGTNSSTGSQTLYSRTLKSSKGSYKDSSRGGTDIPLEIVNPDAEERKAEKDVGTGKASNGGTSSTTDDYLLKVEFDDNDGSNPFETPFD</sequence>
<feature type="region of interest" description="Disordered" evidence="1">
    <location>
        <begin position="226"/>
        <end position="408"/>
    </location>
</feature>
<evidence type="ECO:0000256" key="2">
    <source>
        <dbReference type="SAM" id="Phobius"/>
    </source>
</evidence>
<keyword evidence="2" id="KW-0812">Transmembrane</keyword>
<feature type="compositionally biased region" description="Acidic residues" evidence="1">
    <location>
        <begin position="244"/>
        <end position="255"/>
    </location>
</feature>
<dbReference type="OrthoDB" id="2402916at2759"/>
<keyword evidence="2" id="KW-1133">Transmembrane helix</keyword>
<evidence type="ECO:0000259" key="3">
    <source>
        <dbReference type="Pfam" id="PF09463"/>
    </source>
</evidence>
<keyword evidence="2" id="KW-0472">Membrane</keyword>
<feature type="compositionally biased region" description="Polar residues" evidence="1">
    <location>
        <begin position="399"/>
        <end position="408"/>
    </location>
</feature>
<feature type="compositionally biased region" description="Polar residues" evidence="1">
    <location>
        <begin position="375"/>
        <end position="386"/>
    </location>
</feature>
<feature type="domain" description="Membrane anchor Opy2 N-terminal" evidence="3">
    <location>
        <begin position="27"/>
        <end position="60"/>
    </location>
</feature>
<feature type="compositionally biased region" description="Acidic residues" evidence="1">
    <location>
        <begin position="120"/>
        <end position="129"/>
    </location>
</feature>
<evidence type="ECO:0000313" key="5">
    <source>
        <dbReference type="Proteomes" id="UP000290900"/>
    </source>
</evidence>
<feature type="compositionally biased region" description="Basic and acidic residues" evidence="1">
    <location>
        <begin position="130"/>
        <end position="142"/>
    </location>
</feature>
<dbReference type="Proteomes" id="UP000290900">
    <property type="component" value="Unassembled WGS sequence"/>
</dbReference>
<feature type="transmembrane region" description="Helical" evidence="2">
    <location>
        <begin position="82"/>
        <end position="105"/>
    </location>
</feature>
<feature type="compositionally biased region" description="Polar residues" evidence="1">
    <location>
        <begin position="315"/>
        <end position="341"/>
    </location>
</feature>
<protein>
    <submittedName>
        <fullName evidence="4">DEKNAAC101181</fullName>
    </submittedName>
</protein>
<feature type="region of interest" description="Disordered" evidence="1">
    <location>
        <begin position="120"/>
        <end position="147"/>
    </location>
</feature>
<dbReference type="Pfam" id="PF09463">
    <property type="entry name" value="Opy2"/>
    <property type="match status" value="1"/>
</dbReference>
<dbReference type="STRING" id="13370.A0A448YHH3"/>
<organism evidence="4 5">
    <name type="scientific">Brettanomyces naardenensis</name>
    <name type="common">Yeast</name>
    <dbReference type="NCBI Taxonomy" id="13370"/>
    <lineage>
        <taxon>Eukaryota</taxon>
        <taxon>Fungi</taxon>
        <taxon>Dikarya</taxon>
        <taxon>Ascomycota</taxon>
        <taxon>Saccharomycotina</taxon>
        <taxon>Pichiomycetes</taxon>
        <taxon>Pichiales</taxon>
        <taxon>Pichiaceae</taxon>
        <taxon>Brettanomyces</taxon>
    </lineage>
</organism>
<dbReference type="InterPro" id="IPR018571">
    <property type="entry name" value="Membrane_anchor_Opy2_N"/>
</dbReference>
<dbReference type="FunCoup" id="A0A448YHH3">
    <property type="interactions" value="67"/>
</dbReference>
<evidence type="ECO:0000256" key="1">
    <source>
        <dbReference type="SAM" id="MobiDB-lite"/>
    </source>
</evidence>
<name>A0A448YHH3_BRENA</name>